<evidence type="ECO:0000313" key="1">
    <source>
        <dbReference type="EMBL" id="KAL1250804.1"/>
    </source>
</evidence>
<reference evidence="1 2" key="1">
    <citation type="submission" date="2023-09" db="EMBL/GenBank/DDBJ databases">
        <authorList>
            <person name="Wang M."/>
        </authorList>
    </citation>
    <scope>NUCLEOTIDE SEQUENCE [LARGE SCALE GENOMIC DNA]</scope>
    <source>
        <strain evidence="1">GT-2023</strain>
        <tissue evidence="1">Liver</tissue>
    </source>
</reference>
<accession>A0ABR3LD42</accession>
<name>A0ABR3LD42_9TELE</name>
<keyword evidence="2" id="KW-1185">Reference proteome</keyword>
<evidence type="ECO:0000313" key="2">
    <source>
        <dbReference type="Proteomes" id="UP001558613"/>
    </source>
</evidence>
<dbReference type="Proteomes" id="UP001558613">
    <property type="component" value="Unassembled WGS sequence"/>
</dbReference>
<organism evidence="1 2">
    <name type="scientific">Cirrhinus molitorella</name>
    <name type="common">mud carp</name>
    <dbReference type="NCBI Taxonomy" id="172907"/>
    <lineage>
        <taxon>Eukaryota</taxon>
        <taxon>Metazoa</taxon>
        <taxon>Chordata</taxon>
        <taxon>Craniata</taxon>
        <taxon>Vertebrata</taxon>
        <taxon>Euteleostomi</taxon>
        <taxon>Actinopterygii</taxon>
        <taxon>Neopterygii</taxon>
        <taxon>Teleostei</taxon>
        <taxon>Ostariophysi</taxon>
        <taxon>Cypriniformes</taxon>
        <taxon>Cyprinidae</taxon>
        <taxon>Labeoninae</taxon>
        <taxon>Labeonini</taxon>
        <taxon>Cirrhinus</taxon>
    </lineage>
</organism>
<gene>
    <name evidence="1" type="ORF">QQF64_018600</name>
</gene>
<proteinExistence type="predicted"/>
<sequence>MPQPDPQEKADVLSVEMKSIETKCSFLSEKLNAVGKLGACKRCLVCHEDDSECKDTYLCRNRDCRKGNSADHHFFLCRKGDSKRIETNKAQKSSISRLKLMEDQEKFMSELSPEMAEEFRRAFTNITARTSCVEKNQPGKMESSSLHELPVILMLLEVTANAGEKIGTLIDLASDTNYIIHRAARRLNLRCEKITLVVHGVGRMAMKVRTKRYLLRVRVKTPTGTGRAHELACYGLNEIAKVHRTVRPEQLRKFFPETSLEDLQRPECIELLISHREGRLAPQRVKVIGDLVLWEGPLGKTVGGAHPDLFEEVDMAAYASETHFAQSMRTSALKYQELTGRQEFKAETKNTVAGREFLNWWKWDSIGTACEPKCGGCKCGNCQTGGKEITLSKERELEIKRRGLTYVKADAQSSEPL</sequence>
<protein>
    <submittedName>
        <fullName evidence="1">Uncharacterized protein</fullName>
    </submittedName>
</protein>
<dbReference type="EMBL" id="JAYMGO010000022">
    <property type="protein sequence ID" value="KAL1250804.1"/>
    <property type="molecule type" value="Genomic_DNA"/>
</dbReference>
<comment type="caution">
    <text evidence="1">The sequence shown here is derived from an EMBL/GenBank/DDBJ whole genome shotgun (WGS) entry which is preliminary data.</text>
</comment>